<accession>A0ACB9FBB0</accession>
<comment type="caution">
    <text evidence="1">The sequence shown here is derived from an EMBL/GenBank/DDBJ whole genome shotgun (WGS) entry which is preliminary data.</text>
</comment>
<evidence type="ECO:0000313" key="2">
    <source>
        <dbReference type="Proteomes" id="UP001055811"/>
    </source>
</evidence>
<dbReference type="Proteomes" id="UP001055811">
    <property type="component" value="Linkage Group LG03"/>
</dbReference>
<protein>
    <submittedName>
        <fullName evidence="1">Uncharacterized protein</fullName>
    </submittedName>
</protein>
<keyword evidence="2" id="KW-1185">Reference proteome</keyword>
<organism evidence="1 2">
    <name type="scientific">Cichorium intybus</name>
    <name type="common">Chicory</name>
    <dbReference type="NCBI Taxonomy" id="13427"/>
    <lineage>
        <taxon>Eukaryota</taxon>
        <taxon>Viridiplantae</taxon>
        <taxon>Streptophyta</taxon>
        <taxon>Embryophyta</taxon>
        <taxon>Tracheophyta</taxon>
        <taxon>Spermatophyta</taxon>
        <taxon>Magnoliopsida</taxon>
        <taxon>eudicotyledons</taxon>
        <taxon>Gunneridae</taxon>
        <taxon>Pentapetalae</taxon>
        <taxon>asterids</taxon>
        <taxon>campanulids</taxon>
        <taxon>Asterales</taxon>
        <taxon>Asteraceae</taxon>
        <taxon>Cichorioideae</taxon>
        <taxon>Cichorieae</taxon>
        <taxon>Cichoriinae</taxon>
        <taxon>Cichorium</taxon>
    </lineage>
</organism>
<evidence type="ECO:0000313" key="1">
    <source>
        <dbReference type="EMBL" id="KAI3767966.1"/>
    </source>
</evidence>
<gene>
    <name evidence="1" type="ORF">L2E82_18395</name>
</gene>
<reference evidence="2" key="1">
    <citation type="journal article" date="2022" name="Mol. Ecol. Resour.">
        <title>The genomes of chicory, endive, great burdock and yacon provide insights into Asteraceae palaeo-polyploidization history and plant inulin production.</title>
        <authorList>
            <person name="Fan W."/>
            <person name="Wang S."/>
            <person name="Wang H."/>
            <person name="Wang A."/>
            <person name="Jiang F."/>
            <person name="Liu H."/>
            <person name="Zhao H."/>
            <person name="Xu D."/>
            <person name="Zhang Y."/>
        </authorList>
    </citation>
    <scope>NUCLEOTIDE SEQUENCE [LARGE SCALE GENOMIC DNA]</scope>
    <source>
        <strain evidence="2">cv. Punajuju</strain>
    </source>
</reference>
<reference evidence="1 2" key="2">
    <citation type="journal article" date="2022" name="Mol. Ecol. Resour.">
        <title>The genomes of chicory, endive, great burdock and yacon provide insights into Asteraceae paleo-polyploidization history and plant inulin production.</title>
        <authorList>
            <person name="Fan W."/>
            <person name="Wang S."/>
            <person name="Wang H."/>
            <person name="Wang A."/>
            <person name="Jiang F."/>
            <person name="Liu H."/>
            <person name="Zhao H."/>
            <person name="Xu D."/>
            <person name="Zhang Y."/>
        </authorList>
    </citation>
    <scope>NUCLEOTIDE SEQUENCE [LARGE SCALE GENOMIC DNA]</scope>
    <source>
        <strain evidence="2">cv. Punajuju</strain>
        <tissue evidence="1">Leaves</tissue>
    </source>
</reference>
<name>A0ACB9FBB0_CICIN</name>
<dbReference type="EMBL" id="CM042011">
    <property type="protein sequence ID" value="KAI3767966.1"/>
    <property type="molecule type" value="Genomic_DNA"/>
</dbReference>
<sequence>MLSVSILTVKFVLILPVDHPIVSNFDFEAGDENALEEDELQPLQLDSRNANTLFLFLISVSIGILSILRSWLLVRMCSFTADLALPINTLIPP</sequence>
<proteinExistence type="predicted"/>